<gene>
    <name evidence="3" type="ORF">M9Y10_004718</name>
</gene>
<keyword evidence="1" id="KW-0143">Chaperone</keyword>
<accession>A0ABR2JJC5</accession>
<keyword evidence="3" id="KW-0647">Proteasome</keyword>
<dbReference type="Gene3D" id="6.10.140.1710">
    <property type="match status" value="1"/>
</dbReference>
<dbReference type="Pfam" id="PF18265">
    <property type="entry name" value="Nas2_N"/>
    <property type="match status" value="1"/>
</dbReference>
<proteinExistence type="predicted"/>
<dbReference type="Gene3D" id="2.30.42.10">
    <property type="match status" value="1"/>
</dbReference>
<dbReference type="GO" id="GO:0000502">
    <property type="term" value="C:proteasome complex"/>
    <property type="evidence" value="ECO:0007669"/>
    <property type="project" value="UniProtKB-KW"/>
</dbReference>
<name>A0ABR2JJC5_9EUKA</name>
<dbReference type="InterPro" id="IPR035269">
    <property type="entry name" value="PSMD9"/>
</dbReference>
<dbReference type="InterPro" id="IPR040815">
    <property type="entry name" value="Nas2_N"/>
</dbReference>
<dbReference type="SUPFAM" id="SSF50156">
    <property type="entry name" value="PDZ domain-like"/>
    <property type="match status" value="1"/>
</dbReference>
<dbReference type="EMBL" id="JAPFFF010000011">
    <property type="protein sequence ID" value="KAK8877955.1"/>
    <property type="molecule type" value="Genomic_DNA"/>
</dbReference>
<evidence type="ECO:0000256" key="1">
    <source>
        <dbReference type="ARBA" id="ARBA00023186"/>
    </source>
</evidence>
<dbReference type="PANTHER" id="PTHR12651">
    <property type="entry name" value="26S PROTEASOME NON-ATPASE REGULATORY SUBUNIT 9"/>
    <property type="match status" value="1"/>
</dbReference>
<dbReference type="Proteomes" id="UP001470230">
    <property type="component" value="Unassembled WGS sequence"/>
</dbReference>
<sequence length="190" mass="21349">MSRAMKVRAALTLTKARDNIDDSLVKIKDYLESTGLGYKTPLVDKEGFPLPDIDHYKILSERQHAARLLNDRKRLEFIIDCLAQTEGDPTGTGRPLYLDLEETNPFAIIDEVFADSPAEKCGLLNGDFIIQFGKAKSFYEVPKEIIEDTPVIVKVFRILSHEKSIVDVTITPTRWSGKGLIGCHIQPFAE</sequence>
<comment type="caution">
    <text evidence="3">The sequence shown here is derived from an EMBL/GenBank/DDBJ whole genome shotgun (WGS) entry which is preliminary data.</text>
</comment>
<protein>
    <submittedName>
        <fullName evidence="3">26S proteasome regulatory subunit</fullName>
    </submittedName>
</protein>
<reference evidence="3 4" key="1">
    <citation type="submission" date="2024-04" db="EMBL/GenBank/DDBJ databases">
        <title>Tritrichomonas musculus Genome.</title>
        <authorList>
            <person name="Alves-Ferreira E."/>
            <person name="Grigg M."/>
            <person name="Lorenzi H."/>
            <person name="Galac M."/>
        </authorList>
    </citation>
    <scope>NUCLEOTIDE SEQUENCE [LARGE SCALE GENOMIC DNA]</scope>
    <source>
        <strain evidence="3 4">EAF2021</strain>
    </source>
</reference>
<dbReference type="InterPro" id="IPR036034">
    <property type="entry name" value="PDZ_sf"/>
</dbReference>
<feature type="domain" description="Nas2 N-terminal" evidence="2">
    <location>
        <begin position="12"/>
        <end position="76"/>
    </location>
</feature>
<evidence type="ECO:0000313" key="4">
    <source>
        <dbReference type="Proteomes" id="UP001470230"/>
    </source>
</evidence>
<evidence type="ECO:0000313" key="3">
    <source>
        <dbReference type="EMBL" id="KAK8877955.1"/>
    </source>
</evidence>
<organism evidence="3 4">
    <name type="scientific">Tritrichomonas musculus</name>
    <dbReference type="NCBI Taxonomy" id="1915356"/>
    <lineage>
        <taxon>Eukaryota</taxon>
        <taxon>Metamonada</taxon>
        <taxon>Parabasalia</taxon>
        <taxon>Tritrichomonadida</taxon>
        <taxon>Tritrichomonadidae</taxon>
        <taxon>Tritrichomonas</taxon>
    </lineage>
</organism>
<keyword evidence="4" id="KW-1185">Reference proteome</keyword>
<dbReference type="PANTHER" id="PTHR12651:SF1">
    <property type="entry name" value="26S PROTEASOME NON-ATPASE REGULATORY SUBUNIT 9"/>
    <property type="match status" value="1"/>
</dbReference>
<evidence type="ECO:0000259" key="2">
    <source>
        <dbReference type="Pfam" id="PF18265"/>
    </source>
</evidence>